<sequence length="215" mass="23997">MRATLVLLWFFVSCVQLLRGDDQLAVEDQTCFFRELKDMVKQLKYSQSQIDELKKQNAALKGRVDSTELTVEALRKESTNIPKVAFSFASGLNGYFGPLSVESTLIFRKQITNIGNAYNPLTGVFTAPLRGIYYFRFNVVGSSKSSRLAVSLMKNEERIFDVSKLPQGSNQYAVGGATLLLQPGDHVYVNLRSDSQITDDNNNHCAFSGFVLFAV</sequence>
<dbReference type="RefSeq" id="XP_017581274.1">
    <property type="nucleotide sequence ID" value="XM_017725785.2"/>
</dbReference>
<dbReference type="GO" id="GO:0005576">
    <property type="term" value="C:extracellular region"/>
    <property type="evidence" value="ECO:0007669"/>
    <property type="project" value="UniProtKB-SubCell"/>
</dbReference>
<evidence type="ECO:0000256" key="4">
    <source>
        <dbReference type="SAM" id="Coils"/>
    </source>
</evidence>
<dbReference type="PANTHER" id="PTHR22923:SF102">
    <property type="entry name" value="CEREBELLIN 13-RELATED"/>
    <property type="match status" value="1"/>
</dbReference>
<dbReference type="STRING" id="42514.ENSPNAP00000036088"/>
<dbReference type="PANTHER" id="PTHR22923">
    <property type="entry name" value="CEREBELLIN-RELATED"/>
    <property type="match status" value="1"/>
</dbReference>
<dbReference type="Pfam" id="PF00386">
    <property type="entry name" value="C1q"/>
    <property type="match status" value="1"/>
</dbReference>
<reference evidence="7 8" key="1">
    <citation type="submission" date="2020-10" db="EMBL/GenBank/DDBJ databases">
        <title>Pygocentrus nattereri (red-bellied piranha) genome, fPygNat1, primary haplotype.</title>
        <authorList>
            <person name="Myers G."/>
            <person name="Meyer A."/>
            <person name="Karagic N."/>
            <person name="Pippel M."/>
            <person name="Winkler S."/>
            <person name="Tracey A."/>
            <person name="Wood J."/>
            <person name="Formenti G."/>
            <person name="Howe K."/>
            <person name="Fedrigo O."/>
            <person name="Jarvis E.D."/>
        </authorList>
    </citation>
    <scope>NUCLEOTIDE SEQUENCE [LARGE SCALE GENOMIC DNA]</scope>
</reference>
<evidence type="ECO:0000256" key="1">
    <source>
        <dbReference type="ARBA" id="ARBA00004613"/>
    </source>
</evidence>
<evidence type="ECO:0000256" key="3">
    <source>
        <dbReference type="ARBA" id="ARBA00022729"/>
    </source>
</evidence>
<name>A0A3B4EJY8_PYGNA</name>
<accession>A0A3B4EJY8</accession>
<feature type="chain" id="PRO_5043411241" description="C1q domain-containing protein" evidence="5">
    <location>
        <begin position="21"/>
        <end position="215"/>
    </location>
</feature>
<feature type="coiled-coil region" evidence="4">
    <location>
        <begin position="36"/>
        <end position="77"/>
    </location>
</feature>
<dbReference type="AlphaFoldDB" id="A0A3B4EJY8"/>
<keyword evidence="4" id="KW-0175">Coiled coil</keyword>
<dbReference type="SMART" id="SM00110">
    <property type="entry name" value="C1Q"/>
    <property type="match status" value="1"/>
</dbReference>
<keyword evidence="8" id="KW-1185">Reference proteome</keyword>
<dbReference type="PROSITE" id="PS50871">
    <property type="entry name" value="C1Q"/>
    <property type="match status" value="1"/>
</dbReference>
<feature type="signal peptide" evidence="5">
    <location>
        <begin position="1"/>
        <end position="20"/>
    </location>
</feature>
<protein>
    <recommendedName>
        <fullName evidence="6">C1q domain-containing protein</fullName>
    </recommendedName>
</protein>
<keyword evidence="3 5" id="KW-0732">Signal</keyword>
<dbReference type="InterPro" id="IPR008983">
    <property type="entry name" value="Tumour_necrosis_fac-like_dom"/>
</dbReference>
<evidence type="ECO:0000256" key="2">
    <source>
        <dbReference type="ARBA" id="ARBA00022525"/>
    </source>
</evidence>
<proteinExistence type="predicted"/>
<evidence type="ECO:0000313" key="8">
    <source>
        <dbReference type="Proteomes" id="UP001501920"/>
    </source>
</evidence>
<evidence type="ECO:0000313" key="7">
    <source>
        <dbReference type="Ensembl" id="ENSPNAP00000036088.2"/>
    </source>
</evidence>
<feature type="domain" description="C1q" evidence="6">
    <location>
        <begin position="79"/>
        <end position="215"/>
    </location>
</feature>
<dbReference type="Ensembl" id="ENSPNAT00000029984.2">
    <property type="protein sequence ID" value="ENSPNAP00000036088.2"/>
    <property type="gene ID" value="ENSPNAG00000026573.2"/>
</dbReference>
<dbReference type="Gene3D" id="2.60.120.40">
    <property type="match status" value="1"/>
</dbReference>
<dbReference type="SUPFAM" id="SSF49842">
    <property type="entry name" value="TNF-like"/>
    <property type="match status" value="1"/>
</dbReference>
<reference evidence="7" key="3">
    <citation type="submission" date="2025-09" db="UniProtKB">
        <authorList>
            <consortium name="Ensembl"/>
        </authorList>
    </citation>
    <scope>IDENTIFICATION</scope>
</reference>
<dbReference type="OMA" id="CHGHATY"/>
<organism evidence="7 8">
    <name type="scientific">Pygocentrus nattereri</name>
    <name type="common">Red-bellied piranha</name>
    <dbReference type="NCBI Taxonomy" id="42514"/>
    <lineage>
        <taxon>Eukaryota</taxon>
        <taxon>Metazoa</taxon>
        <taxon>Chordata</taxon>
        <taxon>Craniata</taxon>
        <taxon>Vertebrata</taxon>
        <taxon>Euteleostomi</taxon>
        <taxon>Actinopterygii</taxon>
        <taxon>Neopterygii</taxon>
        <taxon>Teleostei</taxon>
        <taxon>Ostariophysi</taxon>
        <taxon>Characiformes</taxon>
        <taxon>Characoidei</taxon>
        <taxon>Pygocentrus</taxon>
    </lineage>
</organism>
<dbReference type="InterPro" id="IPR050822">
    <property type="entry name" value="Cerebellin_Synaptic_Org"/>
</dbReference>
<comment type="subcellular location">
    <subcellularLocation>
        <location evidence="1">Secreted</location>
    </subcellularLocation>
</comment>
<dbReference type="GeneID" id="108444570"/>
<dbReference type="GeneTree" id="ENSGT00940000163520"/>
<evidence type="ECO:0000256" key="5">
    <source>
        <dbReference type="SAM" id="SignalP"/>
    </source>
</evidence>
<dbReference type="Proteomes" id="UP001501920">
    <property type="component" value="Chromosome 18"/>
</dbReference>
<dbReference type="PRINTS" id="PR00007">
    <property type="entry name" value="COMPLEMNTC1Q"/>
</dbReference>
<dbReference type="InterPro" id="IPR001073">
    <property type="entry name" value="C1q_dom"/>
</dbReference>
<keyword evidence="2" id="KW-0964">Secreted</keyword>
<evidence type="ECO:0000259" key="6">
    <source>
        <dbReference type="PROSITE" id="PS50871"/>
    </source>
</evidence>
<reference evidence="7" key="2">
    <citation type="submission" date="2025-08" db="UniProtKB">
        <authorList>
            <consortium name="Ensembl"/>
        </authorList>
    </citation>
    <scope>IDENTIFICATION</scope>
</reference>